<evidence type="ECO:0000256" key="11">
    <source>
        <dbReference type="ARBA" id="ARBA00044884"/>
    </source>
</evidence>
<evidence type="ECO:0000256" key="12">
    <source>
        <dbReference type="ARBA" id="ARBA00044891"/>
    </source>
</evidence>
<protein>
    <recommendedName>
        <fullName evidence="21">Lysosomal dipeptide transporter MFSD1</fullName>
    </recommendedName>
    <alternativeName>
        <fullName evidence="22">Major facilitator superfamily domain-containing protein 1</fullName>
    </alternativeName>
</protein>
<feature type="transmembrane region" description="Helical" evidence="25">
    <location>
        <begin position="250"/>
        <end position="269"/>
    </location>
</feature>
<comment type="catalytic activity">
    <reaction evidence="17">
        <text>L-arginyl-glycine(out) = L-arginyl-glycine(in)</text>
        <dbReference type="Rhea" id="RHEA:79391"/>
        <dbReference type="ChEBI" id="CHEBI:229955"/>
    </reaction>
</comment>
<dbReference type="AlphaFoldDB" id="A0A7C3RBE5"/>
<dbReference type="InterPro" id="IPR011701">
    <property type="entry name" value="MFS"/>
</dbReference>
<name>A0A7C3RBE5_ARCFL</name>
<evidence type="ECO:0000256" key="25">
    <source>
        <dbReference type="SAM" id="Phobius"/>
    </source>
</evidence>
<proteinExistence type="inferred from homology"/>
<keyword evidence="6 25" id="KW-0472">Membrane</keyword>
<comment type="caution">
    <text evidence="27">The sequence shown here is derived from an EMBL/GenBank/DDBJ whole genome shotgun (WGS) entry which is preliminary data.</text>
</comment>
<dbReference type="InterPro" id="IPR020846">
    <property type="entry name" value="MFS_dom"/>
</dbReference>
<evidence type="ECO:0000256" key="8">
    <source>
        <dbReference type="ARBA" id="ARBA00044876"/>
    </source>
</evidence>
<evidence type="ECO:0000256" key="24">
    <source>
        <dbReference type="ARBA" id="ARBA00046376"/>
    </source>
</evidence>
<comment type="catalytic activity">
    <reaction evidence="13">
        <text>L-alpha-aminoacyl-L-lysine(out) = L-alpha-aminoacyl-L-lysine(in)</text>
        <dbReference type="Rhea" id="RHEA:79383"/>
        <dbReference type="ChEBI" id="CHEBI:229966"/>
    </reaction>
</comment>
<dbReference type="GO" id="GO:0022857">
    <property type="term" value="F:transmembrane transporter activity"/>
    <property type="evidence" value="ECO:0007669"/>
    <property type="project" value="InterPro"/>
</dbReference>
<evidence type="ECO:0000256" key="19">
    <source>
        <dbReference type="ARBA" id="ARBA00044919"/>
    </source>
</evidence>
<dbReference type="PANTHER" id="PTHR23512">
    <property type="entry name" value="MAJOR FACILITATOR SUPERFAMILY DOMAIN-CONTAINING PROTEIN 1"/>
    <property type="match status" value="1"/>
</dbReference>
<evidence type="ECO:0000256" key="7">
    <source>
        <dbReference type="ARBA" id="ARBA00023228"/>
    </source>
</evidence>
<dbReference type="PANTHER" id="PTHR23512:SF3">
    <property type="entry name" value="MAJOR FACILITATOR SUPERFAMILY DOMAIN-CONTAINING PROTEIN 1"/>
    <property type="match status" value="1"/>
</dbReference>
<sequence length="405" mass="44275">MKVYTYRWVVFWVMALIYFFVYFHRTSPAVLANILMEEFAVTALAVGVLSSAYFYPYGLMQIPVGYLSDIKGPRLVTTVFTLIAFFGTLLFAFSPTFEVAILGRLLIGVGVSGVYIPTIKIISRWFKVDEFATLTGVLFAVGNTGALVSAYPLAAMTSAFGWRHSFLFIAAVTLVLALSCWILVRDSPEGNVKKIEKKGFSASFRVVVLNSAIWLIATSAFLRYGIVMGYQGLWGGPYLMDVYGMGREEAGGVLMTVGFGTIVGAPVIGFLSDKIFRTRKWFLFAAGIGFTLTMLPLVFMTASLSVIQLYVISFLIGLFSAAGPVAYALVKESFPLEVTGLATSIVNVFPFFGGAAFQVIMGYLIDSVGMDGNVYPPEAYSLAFLFCLIASVISSVLILFVHEKR</sequence>
<organism evidence="27">
    <name type="scientific">Archaeoglobus fulgidus</name>
    <dbReference type="NCBI Taxonomy" id="2234"/>
    <lineage>
        <taxon>Archaea</taxon>
        <taxon>Methanobacteriati</taxon>
        <taxon>Methanobacteriota</taxon>
        <taxon>Archaeoglobi</taxon>
        <taxon>Archaeoglobales</taxon>
        <taxon>Archaeoglobaceae</taxon>
        <taxon>Archaeoglobus</taxon>
    </lineage>
</organism>
<evidence type="ECO:0000256" key="2">
    <source>
        <dbReference type="ARBA" id="ARBA00008335"/>
    </source>
</evidence>
<comment type="catalytic activity">
    <reaction evidence="9">
        <text>L-histidyl-glycine(out) = L-histidyl-glycine(in)</text>
        <dbReference type="Rhea" id="RHEA:79395"/>
        <dbReference type="ChEBI" id="CHEBI:229957"/>
    </reaction>
</comment>
<feature type="transmembrane region" description="Helical" evidence="25">
    <location>
        <begin position="307"/>
        <end position="329"/>
    </location>
</feature>
<feature type="transmembrane region" description="Helical" evidence="25">
    <location>
        <begin position="341"/>
        <end position="365"/>
    </location>
</feature>
<comment type="similarity">
    <text evidence="2">Belongs to the major facilitator superfamily.</text>
</comment>
<dbReference type="InterPro" id="IPR052187">
    <property type="entry name" value="MFSD1"/>
</dbReference>
<comment type="catalytic activity">
    <reaction evidence="20">
        <text>L-lysyl-glycine(out) = L-lysyl-glycine(in)</text>
        <dbReference type="Rhea" id="RHEA:79407"/>
        <dbReference type="ChEBI" id="CHEBI:191202"/>
    </reaction>
</comment>
<evidence type="ECO:0000256" key="13">
    <source>
        <dbReference type="ARBA" id="ARBA00044893"/>
    </source>
</evidence>
<keyword evidence="4 25" id="KW-0812">Transmembrane</keyword>
<comment type="catalytic activity">
    <reaction evidence="15">
        <text>L-arginyl-L-alpha-amino acid(out) = L-arginyl-L-alpha-amino acid(in)</text>
        <dbReference type="Rhea" id="RHEA:79371"/>
        <dbReference type="ChEBI" id="CHEBI:84315"/>
    </reaction>
</comment>
<comment type="subcellular location">
    <subcellularLocation>
        <location evidence="1">Lysosome membrane</location>
        <topology evidence="1">Multi-pass membrane protein</topology>
    </subcellularLocation>
</comment>
<comment type="catalytic activity">
    <reaction evidence="11">
        <text>L-alpha-aminoacyl-L-histidine(out) = L-alpha-aminoacyl-L-histidine(in)</text>
        <dbReference type="Rhea" id="RHEA:79375"/>
        <dbReference type="ChEBI" id="CHEBI:229967"/>
    </reaction>
</comment>
<evidence type="ECO:0000256" key="18">
    <source>
        <dbReference type="ARBA" id="ARBA00044912"/>
    </source>
</evidence>
<feature type="transmembrane region" description="Helical" evidence="25">
    <location>
        <begin position="281"/>
        <end position="301"/>
    </location>
</feature>
<evidence type="ECO:0000256" key="21">
    <source>
        <dbReference type="ARBA" id="ARBA00044985"/>
    </source>
</evidence>
<dbReference type="EMBL" id="DTLB01000008">
    <property type="protein sequence ID" value="HFW31707.1"/>
    <property type="molecule type" value="Genomic_DNA"/>
</dbReference>
<evidence type="ECO:0000256" key="4">
    <source>
        <dbReference type="ARBA" id="ARBA00022692"/>
    </source>
</evidence>
<comment type="catalytic activity">
    <reaction evidence="18">
        <text>L-histidyl-L-alpha-amino acid(out) = L-histidyl-L-alpha-amino acid(in)</text>
        <dbReference type="Rhea" id="RHEA:79379"/>
        <dbReference type="ChEBI" id="CHEBI:229964"/>
    </reaction>
</comment>
<evidence type="ECO:0000256" key="6">
    <source>
        <dbReference type="ARBA" id="ARBA00023136"/>
    </source>
</evidence>
<evidence type="ECO:0000256" key="20">
    <source>
        <dbReference type="ARBA" id="ARBA00044924"/>
    </source>
</evidence>
<reference evidence="27" key="1">
    <citation type="journal article" date="2020" name="mSystems">
        <title>Genome- and Community-Level Interaction Insights into Carbon Utilization and Element Cycling Functions of Hydrothermarchaeota in Hydrothermal Sediment.</title>
        <authorList>
            <person name="Zhou Z."/>
            <person name="Liu Y."/>
            <person name="Xu W."/>
            <person name="Pan J."/>
            <person name="Luo Z.H."/>
            <person name="Li M."/>
        </authorList>
    </citation>
    <scope>NUCLEOTIDE SEQUENCE [LARGE SCALE GENOMIC DNA]</scope>
    <source>
        <strain evidence="27">SpSt-87</strain>
    </source>
</reference>
<feature type="domain" description="Major facilitator superfamily (MFS) profile" evidence="26">
    <location>
        <begin position="10"/>
        <end position="405"/>
    </location>
</feature>
<comment type="catalytic activity">
    <reaction evidence="19">
        <text>L-alanyl-L-lysine(out) = L-alanyl-L-lysine(in)</text>
        <dbReference type="Rhea" id="RHEA:79415"/>
        <dbReference type="ChEBI" id="CHEBI:192470"/>
    </reaction>
</comment>
<gene>
    <name evidence="27" type="ORF">ENW66_01950</name>
</gene>
<evidence type="ECO:0000256" key="10">
    <source>
        <dbReference type="ARBA" id="ARBA00044881"/>
    </source>
</evidence>
<feature type="transmembrane region" description="Helical" evidence="25">
    <location>
        <begin position="30"/>
        <end position="55"/>
    </location>
</feature>
<keyword evidence="5 25" id="KW-1133">Transmembrane helix</keyword>
<keyword evidence="3" id="KW-0813">Transport</keyword>
<comment type="subunit">
    <text evidence="24">Homodimer. Interacts with lysosomal protein GLMP (via lumenal domain); the interaction starts while both proteins are still in the endoplasmic reticulum and is required for stabilization of MFSD1 in lysosomes but has no direct effect on its targeting to lysosomes or transporter activity.</text>
</comment>
<feature type="transmembrane region" description="Helical" evidence="25">
    <location>
        <begin position="380"/>
        <end position="401"/>
    </location>
</feature>
<comment type="catalytic activity">
    <reaction evidence="14">
        <text>L-aspartyl-L-lysine(out) = L-aspartyl-L-lysine(in)</text>
        <dbReference type="Rhea" id="RHEA:79411"/>
        <dbReference type="ChEBI" id="CHEBI:229953"/>
    </reaction>
</comment>
<comment type="catalytic activity">
    <reaction evidence="10">
        <text>L-alpha-aminoacyl-L-arginine(out) = L-alpha-aminoacyl-L-arginine(in)</text>
        <dbReference type="Rhea" id="RHEA:79367"/>
        <dbReference type="ChEBI" id="CHEBI:229968"/>
    </reaction>
</comment>
<evidence type="ECO:0000313" key="27">
    <source>
        <dbReference type="EMBL" id="HFW31707.1"/>
    </source>
</evidence>
<feature type="transmembrane region" description="Helical" evidence="25">
    <location>
        <begin position="7"/>
        <end position="24"/>
    </location>
</feature>
<dbReference type="Gene3D" id="1.20.1250.20">
    <property type="entry name" value="MFS general substrate transporter like domains"/>
    <property type="match status" value="2"/>
</dbReference>
<evidence type="ECO:0000256" key="16">
    <source>
        <dbReference type="ARBA" id="ARBA00044900"/>
    </source>
</evidence>
<accession>A0A7C3RBE5</accession>
<comment type="catalytic activity">
    <reaction evidence="8">
        <text>L-lysyl-L-alanine(out) = L-lysyl-L-alanine(in)</text>
        <dbReference type="Rhea" id="RHEA:79399"/>
        <dbReference type="ChEBI" id="CHEBI:229954"/>
    </reaction>
</comment>
<evidence type="ECO:0000256" key="5">
    <source>
        <dbReference type="ARBA" id="ARBA00022989"/>
    </source>
</evidence>
<evidence type="ECO:0000256" key="9">
    <source>
        <dbReference type="ARBA" id="ARBA00044878"/>
    </source>
</evidence>
<comment type="function">
    <text evidence="23">Lysosomal dipeptide uniporter that selectively exports lysine, arginine or histidine-containing dipeptides with a net positive charge from the lysosome lumen into the cytosol. Could play a role in a specific type of protein O-glycosylation indirectly regulating macrophages migration and tissue invasion. Also essential for liver homeostasis.</text>
</comment>
<dbReference type="Pfam" id="PF07690">
    <property type="entry name" value="MFS_1"/>
    <property type="match status" value="1"/>
</dbReference>
<feature type="transmembrane region" description="Helical" evidence="25">
    <location>
        <begin position="99"/>
        <end position="119"/>
    </location>
</feature>
<feature type="transmembrane region" description="Helical" evidence="25">
    <location>
        <begin position="204"/>
        <end position="230"/>
    </location>
</feature>
<evidence type="ECO:0000256" key="1">
    <source>
        <dbReference type="ARBA" id="ARBA00004155"/>
    </source>
</evidence>
<dbReference type="InterPro" id="IPR036259">
    <property type="entry name" value="MFS_trans_sf"/>
</dbReference>
<evidence type="ECO:0000256" key="22">
    <source>
        <dbReference type="ARBA" id="ARBA00045018"/>
    </source>
</evidence>
<evidence type="ECO:0000256" key="14">
    <source>
        <dbReference type="ARBA" id="ARBA00044898"/>
    </source>
</evidence>
<dbReference type="SUPFAM" id="SSF103473">
    <property type="entry name" value="MFS general substrate transporter"/>
    <property type="match status" value="1"/>
</dbReference>
<evidence type="ECO:0000256" key="15">
    <source>
        <dbReference type="ARBA" id="ARBA00044899"/>
    </source>
</evidence>
<feature type="transmembrane region" description="Helical" evidence="25">
    <location>
        <begin position="166"/>
        <end position="184"/>
    </location>
</feature>
<comment type="catalytic activity">
    <reaction evidence="16">
        <text>L-lysyl-L-lysine(out) = L-lysyl-L-lysine(in)</text>
        <dbReference type="Rhea" id="RHEA:79403"/>
        <dbReference type="ChEBI" id="CHEBI:229956"/>
    </reaction>
</comment>
<evidence type="ECO:0000256" key="23">
    <source>
        <dbReference type="ARBA" id="ARBA00045709"/>
    </source>
</evidence>
<evidence type="ECO:0000259" key="26">
    <source>
        <dbReference type="PROSITE" id="PS50850"/>
    </source>
</evidence>
<dbReference type="PROSITE" id="PS50850">
    <property type="entry name" value="MFS"/>
    <property type="match status" value="1"/>
</dbReference>
<dbReference type="GO" id="GO:0005765">
    <property type="term" value="C:lysosomal membrane"/>
    <property type="evidence" value="ECO:0007669"/>
    <property type="project" value="UniProtKB-SubCell"/>
</dbReference>
<evidence type="ECO:0000256" key="3">
    <source>
        <dbReference type="ARBA" id="ARBA00022448"/>
    </source>
</evidence>
<feature type="transmembrane region" description="Helical" evidence="25">
    <location>
        <begin position="75"/>
        <end position="93"/>
    </location>
</feature>
<feature type="transmembrane region" description="Helical" evidence="25">
    <location>
        <begin position="131"/>
        <end position="154"/>
    </location>
</feature>
<evidence type="ECO:0000256" key="17">
    <source>
        <dbReference type="ARBA" id="ARBA00044903"/>
    </source>
</evidence>
<keyword evidence="7" id="KW-0458">Lysosome</keyword>
<comment type="catalytic activity">
    <reaction evidence="12">
        <text>L-lysyl-L-alpha-amino acid(out) = L-lysyl-L-alpha-amino acid(in)</text>
        <dbReference type="Rhea" id="RHEA:79387"/>
        <dbReference type="ChEBI" id="CHEBI:229965"/>
    </reaction>
</comment>